<name>A0ACD4ZY69_9ACTN</name>
<accession>A0ACD4ZY69</accession>
<evidence type="ECO:0000313" key="2">
    <source>
        <dbReference type="Proteomes" id="UP001348369"/>
    </source>
</evidence>
<dbReference type="EMBL" id="CP109109">
    <property type="protein sequence ID" value="WSC03228.1"/>
    <property type="molecule type" value="Genomic_DNA"/>
</dbReference>
<proteinExistence type="predicted"/>
<reference evidence="1" key="1">
    <citation type="submission" date="2022-10" db="EMBL/GenBank/DDBJ databases">
        <title>The complete genomes of actinobacterial strains from the NBC collection.</title>
        <authorList>
            <person name="Joergensen T.S."/>
            <person name="Alvarez Arevalo M."/>
            <person name="Sterndorff E.B."/>
            <person name="Faurdal D."/>
            <person name="Vuksanovic O."/>
            <person name="Mourched A.-S."/>
            <person name="Charusanti P."/>
            <person name="Shaw S."/>
            <person name="Blin K."/>
            <person name="Weber T."/>
        </authorList>
    </citation>
    <scope>NUCLEOTIDE SEQUENCE</scope>
    <source>
        <strain evidence="1">NBC 01771</strain>
    </source>
</reference>
<gene>
    <name evidence="1" type="ORF">OG835_27625</name>
</gene>
<evidence type="ECO:0000313" key="1">
    <source>
        <dbReference type="EMBL" id="WSC03228.1"/>
    </source>
</evidence>
<sequence length="439" mass="47112">MRQRIVRLTLVVGVIVLALLLLLSTCGGNKAAKTKDDGAAKKAVSNVADRAPRLSVPDGYDAARGWEIVDGSPDFALAHDTNRLAYLERAGADRFRLRTLDPETGERGWDGEPWRPLFTPDRFPRLLSVAKDDQEYFVTWSYGKLDPDELRPADSIVSLDIYNAADGSRLRVETPWVDAPKVSAAGPAILISDGKATSAVVDPETGDVVKVPPGSLGYPKGCKECRKLTEVHGVTAKGLLVGGAKEFWVRGGWFSRQSAPKDTDTASGVPASMASGYILAKWQKKKPAKDARTHEVWAVHDAANGKVVAQVRCRKPAINPAEDPRLIASPDGRFLIAGRLAFDLDAKKAYCFEEADGTQPLTLTTVSDDGTAYGAVSARNTADALAGGGNPVMVDLTTATPEALATNVRLPSAEASGVGLFRWTDSKDRPHLIGYPRRG</sequence>
<protein>
    <submittedName>
        <fullName evidence="1">Uncharacterized protein</fullName>
    </submittedName>
</protein>
<organism evidence="1 2">
    <name type="scientific">Streptomyces scopuliridis</name>
    <dbReference type="NCBI Taxonomy" id="452529"/>
    <lineage>
        <taxon>Bacteria</taxon>
        <taxon>Bacillati</taxon>
        <taxon>Actinomycetota</taxon>
        <taxon>Actinomycetes</taxon>
        <taxon>Kitasatosporales</taxon>
        <taxon>Streptomycetaceae</taxon>
        <taxon>Streptomyces</taxon>
    </lineage>
</organism>
<keyword evidence="2" id="KW-1185">Reference proteome</keyword>
<dbReference type="Proteomes" id="UP001348369">
    <property type="component" value="Chromosome"/>
</dbReference>